<dbReference type="GO" id="GO:0046872">
    <property type="term" value="F:metal ion binding"/>
    <property type="evidence" value="ECO:0007669"/>
    <property type="project" value="UniProtKB-KW"/>
</dbReference>
<keyword evidence="3" id="KW-0449">Lipoprotein</keyword>
<protein>
    <recommendedName>
        <fullName evidence="8">HMA domain-containing protein</fullName>
    </recommendedName>
</protein>
<dbReference type="SUPFAM" id="SSF55008">
    <property type="entry name" value="HMA, heavy metal-associated domain"/>
    <property type="match status" value="2"/>
</dbReference>
<evidence type="ECO:0000313" key="9">
    <source>
        <dbReference type="EMBL" id="RID64622.1"/>
    </source>
</evidence>
<evidence type="ECO:0000256" key="5">
    <source>
        <dbReference type="ARBA" id="ARBA00024045"/>
    </source>
</evidence>
<dbReference type="InterPro" id="IPR006121">
    <property type="entry name" value="HMA_dom"/>
</dbReference>
<dbReference type="InterPro" id="IPR036163">
    <property type="entry name" value="HMA_dom_sf"/>
</dbReference>
<feature type="region of interest" description="Disordered" evidence="6">
    <location>
        <begin position="222"/>
        <end position="261"/>
    </location>
</feature>
<keyword evidence="2" id="KW-0479">Metal-binding</keyword>
<feature type="domain" description="HMA" evidence="8">
    <location>
        <begin position="65"/>
        <end position="129"/>
    </location>
</feature>
<dbReference type="CDD" id="cd00371">
    <property type="entry name" value="HMA"/>
    <property type="match status" value="2"/>
</dbReference>
<feature type="transmembrane region" description="Helical" evidence="7">
    <location>
        <begin position="6"/>
        <end position="23"/>
    </location>
</feature>
<dbReference type="InterPro" id="IPR044577">
    <property type="entry name" value="HIPP4/7/8/17/18/19"/>
</dbReference>
<name>A0A397ZG52_BRACM</name>
<proteinExistence type="inferred from homology"/>
<keyword evidence="4" id="KW-0636">Prenylation</keyword>
<feature type="compositionally biased region" description="Basic and acidic residues" evidence="6">
    <location>
        <begin position="227"/>
        <end position="237"/>
    </location>
</feature>
<evidence type="ECO:0000256" key="3">
    <source>
        <dbReference type="ARBA" id="ARBA00023288"/>
    </source>
</evidence>
<dbReference type="PANTHER" id="PTHR46195">
    <property type="entry name" value="HEAVY METAL-ASSOCIATED ISOPRENYLATED PLANT PROTEIN 7"/>
    <property type="match status" value="1"/>
</dbReference>
<dbReference type="AlphaFoldDB" id="A0A397ZG52"/>
<dbReference type="Pfam" id="PF00403">
    <property type="entry name" value="HMA"/>
    <property type="match status" value="2"/>
</dbReference>
<keyword evidence="7" id="KW-0472">Membrane</keyword>
<reference evidence="9 10" key="1">
    <citation type="submission" date="2018-06" db="EMBL/GenBank/DDBJ databases">
        <title>WGS assembly of Brassica rapa FPsc.</title>
        <authorList>
            <person name="Bowman J."/>
            <person name="Kohchi T."/>
            <person name="Yamato K."/>
            <person name="Jenkins J."/>
            <person name="Shu S."/>
            <person name="Ishizaki K."/>
            <person name="Yamaoka S."/>
            <person name="Nishihama R."/>
            <person name="Nakamura Y."/>
            <person name="Berger F."/>
            <person name="Adam C."/>
            <person name="Aki S."/>
            <person name="Althoff F."/>
            <person name="Araki T."/>
            <person name="Arteaga-Vazquez M."/>
            <person name="Balasubrmanian S."/>
            <person name="Bauer D."/>
            <person name="Boehm C."/>
            <person name="Briginshaw L."/>
            <person name="Caballero-Perez J."/>
            <person name="Catarino B."/>
            <person name="Chen F."/>
            <person name="Chiyoda S."/>
            <person name="Chovatia M."/>
            <person name="Davies K."/>
            <person name="Delmans M."/>
            <person name="Demura T."/>
            <person name="Dierschke T."/>
            <person name="Dolan L."/>
            <person name="Dorantes-Acosta A."/>
            <person name="Eklund D."/>
            <person name="Florent S."/>
            <person name="Flores-Sandoval E."/>
            <person name="Fujiyama A."/>
            <person name="Fukuzawa H."/>
            <person name="Galik B."/>
            <person name="Grimanelli D."/>
            <person name="Grimwood J."/>
            <person name="Grossniklaus U."/>
            <person name="Hamada T."/>
            <person name="Haseloff J."/>
            <person name="Hetherington A."/>
            <person name="Higo A."/>
            <person name="Hirakawa Y."/>
            <person name="Hundley H."/>
            <person name="Ikeda Y."/>
            <person name="Inoue K."/>
            <person name="Inoue S."/>
            <person name="Ishida S."/>
            <person name="Jia Q."/>
            <person name="Kakita M."/>
            <person name="Kanazawa T."/>
            <person name="Kawai Y."/>
            <person name="Kawashima T."/>
            <person name="Kennedy M."/>
            <person name="Kinose K."/>
            <person name="Kinoshita T."/>
            <person name="Kohara Y."/>
            <person name="Koide E."/>
            <person name="Komatsu K."/>
            <person name="Kopischke S."/>
            <person name="Kubo M."/>
            <person name="Kyozuka J."/>
            <person name="Lagercrantz U."/>
            <person name="Lin S."/>
            <person name="Lindquist E."/>
            <person name="Lipzen A."/>
            <person name="Lu C."/>
            <person name="Luna E."/>
            <person name="Martienssen R."/>
            <person name="Minamino N."/>
            <person name="Mizutani M."/>
            <person name="Mizutani M."/>
            <person name="Mochizuki N."/>
            <person name="Monte I."/>
            <person name="Mosher R."/>
            <person name="Nagasaki H."/>
            <person name="Nakagami H."/>
            <person name="Naramoto S."/>
            <person name="Nishitani K."/>
            <person name="Ohtani M."/>
            <person name="Okamoto T."/>
            <person name="Okumura M."/>
            <person name="Phillips J."/>
            <person name="Pollak B."/>
            <person name="Reinders A."/>
            <person name="Roevekamp M."/>
            <person name="Sano R."/>
            <person name="Sawa S."/>
            <person name="Schmid M."/>
            <person name="Shirakawa M."/>
            <person name="Solano R."/>
            <person name="Spunde A."/>
            <person name="Suetsugu N."/>
            <person name="Sugano S."/>
            <person name="Sugiyama A."/>
            <person name="Sun R."/>
            <person name="Suzuki Y."/>
            <person name="Takenaka M."/>
            <person name="Takezawa D."/>
            <person name="Tomogane H."/>
            <person name="Tsuzuki M."/>
            <person name="Ueda T."/>
            <person name="Umeda M."/>
            <person name="Ward J."/>
            <person name="Watanabe Y."/>
            <person name="Yazaki K."/>
            <person name="Yokoyama R."/>
            <person name="Yoshitake Y."/>
            <person name="Yotsui I."/>
            <person name="Zachgo S."/>
            <person name="Schmutz J."/>
        </authorList>
    </citation>
    <scope>NUCLEOTIDE SEQUENCE [LARGE SCALE GENOMIC DNA]</scope>
    <source>
        <strain evidence="10">cv. B-3</strain>
    </source>
</reference>
<evidence type="ECO:0000259" key="8">
    <source>
        <dbReference type="PROSITE" id="PS50846"/>
    </source>
</evidence>
<accession>A0A397ZG52</accession>
<dbReference type="PROSITE" id="PS50846">
    <property type="entry name" value="HMA_2"/>
    <property type="match status" value="2"/>
</dbReference>
<comment type="similarity">
    <text evidence="5">Belongs to the HIPP family.</text>
</comment>
<evidence type="ECO:0000256" key="7">
    <source>
        <dbReference type="SAM" id="Phobius"/>
    </source>
</evidence>
<evidence type="ECO:0000256" key="6">
    <source>
        <dbReference type="SAM" id="MobiDB-lite"/>
    </source>
</evidence>
<keyword evidence="7" id="KW-0812">Transmembrane</keyword>
<feature type="domain" description="HMA" evidence="8">
    <location>
        <begin position="156"/>
        <end position="220"/>
    </location>
</feature>
<organism evidence="9 10">
    <name type="scientific">Brassica campestris</name>
    <name type="common">Field mustard</name>
    <dbReference type="NCBI Taxonomy" id="3711"/>
    <lineage>
        <taxon>Eukaryota</taxon>
        <taxon>Viridiplantae</taxon>
        <taxon>Streptophyta</taxon>
        <taxon>Embryophyta</taxon>
        <taxon>Tracheophyta</taxon>
        <taxon>Spermatophyta</taxon>
        <taxon>Magnoliopsida</taxon>
        <taxon>eudicotyledons</taxon>
        <taxon>Gunneridae</taxon>
        <taxon>Pentapetalae</taxon>
        <taxon>rosids</taxon>
        <taxon>malvids</taxon>
        <taxon>Brassicales</taxon>
        <taxon>Brassicaceae</taxon>
        <taxon>Brassiceae</taxon>
        <taxon>Brassica</taxon>
    </lineage>
</organism>
<evidence type="ECO:0000256" key="4">
    <source>
        <dbReference type="ARBA" id="ARBA00023289"/>
    </source>
</evidence>
<dbReference type="Proteomes" id="UP000264353">
    <property type="component" value="Chromosome A5"/>
</dbReference>
<keyword evidence="7" id="KW-1133">Transmembrane helix</keyword>
<dbReference type="EMBL" id="CM010632">
    <property type="protein sequence ID" value="RID64622.1"/>
    <property type="molecule type" value="Genomic_DNA"/>
</dbReference>
<evidence type="ECO:0000256" key="2">
    <source>
        <dbReference type="ARBA" id="ARBA00022723"/>
    </source>
</evidence>
<gene>
    <name evidence="9" type="ORF">BRARA_E03545</name>
</gene>
<feature type="region of interest" description="Disordered" evidence="6">
    <location>
        <begin position="29"/>
        <end position="60"/>
    </location>
</feature>
<evidence type="ECO:0000256" key="1">
    <source>
        <dbReference type="ARBA" id="ARBA00022481"/>
    </source>
</evidence>
<dbReference type="Gene3D" id="3.30.70.100">
    <property type="match status" value="2"/>
</dbReference>
<feature type="compositionally biased region" description="Basic and acidic residues" evidence="6">
    <location>
        <begin position="141"/>
        <end position="152"/>
    </location>
</feature>
<keyword evidence="1" id="KW-0488">Methylation</keyword>
<feature type="compositionally biased region" description="Basic and acidic residues" evidence="6">
    <location>
        <begin position="42"/>
        <end position="60"/>
    </location>
</feature>
<sequence>MCPLFVIFAYIYYANLLIIFSGLKNKQNGEADNKSKNQKNGDSNKSDTKNQKNGDADKSDKKNQCKEIVLKVYMHCEGCASQVSHCLRGYDGVEQIKTEVGENKVVVSGKFDDPVKILRRVQKKFSKNAELISPKPNPNQDQKKEQQQKKESTPQIKTAILKMNIHCEGCVNEIKRGIEKIKGIQTAEPDRSKSMVVVRGVMDPPKLVEEIKKKLKRHAELVSQNTEKGKGNNDKESNNNNKGNKKNEDSDGNTIFSYPPQYSAQHNYPSQIFSDENVHSCSIM</sequence>
<feature type="region of interest" description="Disordered" evidence="6">
    <location>
        <begin position="128"/>
        <end position="155"/>
    </location>
</feature>
<evidence type="ECO:0000313" key="10">
    <source>
        <dbReference type="Proteomes" id="UP000264353"/>
    </source>
</evidence>
<dbReference type="PANTHER" id="PTHR46195:SF17">
    <property type="entry name" value="HEAVY METAL-ASSOCIATED ISOPRENYLATED PLANT PROTEIN 8"/>
    <property type="match status" value="1"/>
</dbReference>